<organism evidence="2 3">
    <name type="scientific">Microbacterium alkaliflavum</name>
    <dbReference type="NCBI Taxonomy" id="3248839"/>
    <lineage>
        <taxon>Bacteria</taxon>
        <taxon>Bacillati</taxon>
        <taxon>Actinomycetota</taxon>
        <taxon>Actinomycetes</taxon>
        <taxon>Micrococcales</taxon>
        <taxon>Microbacteriaceae</taxon>
        <taxon>Microbacterium</taxon>
    </lineage>
</organism>
<evidence type="ECO:0000313" key="3">
    <source>
        <dbReference type="Proteomes" id="UP001610861"/>
    </source>
</evidence>
<gene>
    <name evidence="2" type="ORF">ACH3VR_13565</name>
</gene>
<dbReference type="RefSeq" id="WP_397556841.1">
    <property type="nucleotide sequence ID" value="NZ_JBIQWL010000004.1"/>
</dbReference>
<comment type="caution">
    <text evidence="2">The sequence shown here is derived from an EMBL/GenBank/DDBJ whole genome shotgun (WGS) entry which is preliminary data.</text>
</comment>
<dbReference type="InterPro" id="IPR007048">
    <property type="entry name" value="IraD/Gp25-like"/>
</dbReference>
<accession>A0ABW7Q934</accession>
<reference evidence="2 3" key="1">
    <citation type="submission" date="2024-09" db="EMBL/GenBank/DDBJ databases">
        <authorList>
            <person name="Pan X."/>
        </authorList>
    </citation>
    <scope>NUCLEOTIDE SEQUENCE [LARGE SCALE GENOMIC DNA]</scope>
    <source>
        <strain evidence="2 3">B2969</strain>
    </source>
</reference>
<dbReference type="Proteomes" id="UP001610861">
    <property type="component" value="Unassembled WGS sequence"/>
</dbReference>
<evidence type="ECO:0000313" key="2">
    <source>
        <dbReference type="EMBL" id="MFH8251395.1"/>
    </source>
</evidence>
<keyword evidence="3" id="KW-1185">Reference proteome</keyword>
<protein>
    <submittedName>
        <fullName evidence="2">GPW/gp25 family protein</fullName>
    </submittedName>
</protein>
<proteinExistence type="predicted"/>
<name>A0ABW7Q934_9MICO</name>
<dbReference type="Gene3D" id="3.10.450.40">
    <property type="match status" value="1"/>
</dbReference>
<evidence type="ECO:0000259" key="1">
    <source>
        <dbReference type="Pfam" id="PF04965"/>
    </source>
</evidence>
<sequence length="148" mass="16254">MTIPVPTRRTPPRWTAWRFGHPDLDGGLPGLTVAPSGRLELVRDADAIRQALMILLSTRPGERIMRPDYGCDLARLIFWPNDDTTAGLAMHYVRRAVERFEPRVVIIAIDAGPAPDAPDRLEVTLDYRPKLGGPADRLVAAVPLQGGA</sequence>
<dbReference type="SUPFAM" id="SSF160719">
    <property type="entry name" value="gpW/gp25-like"/>
    <property type="match status" value="1"/>
</dbReference>
<feature type="domain" description="IraD/Gp25-like" evidence="1">
    <location>
        <begin position="44"/>
        <end position="128"/>
    </location>
</feature>
<dbReference type="Pfam" id="PF04965">
    <property type="entry name" value="GPW_gp25"/>
    <property type="match status" value="1"/>
</dbReference>
<dbReference type="EMBL" id="JBIQWL010000004">
    <property type="protein sequence ID" value="MFH8251395.1"/>
    <property type="molecule type" value="Genomic_DNA"/>
</dbReference>